<dbReference type="SUPFAM" id="SSF53756">
    <property type="entry name" value="UDP-Glycosyltransferase/glycogen phosphorylase"/>
    <property type="match status" value="1"/>
</dbReference>
<keyword evidence="1" id="KW-0328">Glycosyltransferase</keyword>
<dbReference type="Proteomes" id="UP000677244">
    <property type="component" value="Unassembled WGS sequence"/>
</dbReference>
<name>A0ABS3YQJ9_9BACT</name>
<gene>
    <name evidence="3" type="ORF">J7I42_07820</name>
</gene>
<evidence type="ECO:0000256" key="2">
    <source>
        <dbReference type="ARBA" id="ARBA00022679"/>
    </source>
</evidence>
<dbReference type="Pfam" id="PF01075">
    <property type="entry name" value="Glyco_transf_9"/>
    <property type="match status" value="1"/>
</dbReference>
<protein>
    <submittedName>
        <fullName evidence="3">Glycosyltransferase family 9 protein</fullName>
    </submittedName>
</protein>
<organism evidence="3 4">
    <name type="scientific">Niastella soli</name>
    <dbReference type="NCBI Taxonomy" id="2821487"/>
    <lineage>
        <taxon>Bacteria</taxon>
        <taxon>Pseudomonadati</taxon>
        <taxon>Bacteroidota</taxon>
        <taxon>Chitinophagia</taxon>
        <taxon>Chitinophagales</taxon>
        <taxon>Chitinophagaceae</taxon>
        <taxon>Niastella</taxon>
    </lineage>
</organism>
<dbReference type="EMBL" id="JAGHKO010000001">
    <property type="protein sequence ID" value="MBO9200160.1"/>
    <property type="molecule type" value="Genomic_DNA"/>
</dbReference>
<sequence>MSVNINSSANKLMQAKLVTAAMPFKEKGKLLLADNVLRFQNLVLRSFHKILYKKNRETVRSILIFRTGSLGDSLCAIPAIQAIKKQYPLADVDILTNTGYSNLAGLHHLLEKDLYREIINYYGYSKRKLFQLLRQKKYDLVIQLPQVDATFSTLLRDLVIFRAVAPAGLGWHKSQVKWFRKTQARFLQFPNEVERLSLLLQRHNILPFTAETILTPLECDLLHAKEVLQQLGVSSLHNLIAVVVGAKRSQNRWPIAYFKQVIDHFSREYTIILIGGKEENELVQPLITTKNVINTCGQLTPIQSAAAISLCSLSISNDTGPMHLSYAVGTPVIALFSSRDLPGKWYPSGKNHVFRATNIACEACFSEICDNNICMQAIPPSEVISCAKQLLNSRQQAPVKAK</sequence>
<dbReference type="PANTHER" id="PTHR30160">
    <property type="entry name" value="TETRAACYLDISACCHARIDE 4'-KINASE-RELATED"/>
    <property type="match status" value="1"/>
</dbReference>
<comment type="caution">
    <text evidence="3">The sequence shown here is derived from an EMBL/GenBank/DDBJ whole genome shotgun (WGS) entry which is preliminary data.</text>
</comment>
<dbReference type="RefSeq" id="WP_209138215.1">
    <property type="nucleotide sequence ID" value="NZ_JAGHKO010000001.1"/>
</dbReference>
<evidence type="ECO:0000313" key="3">
    <source>
        <dbReference type="EMBL" id="MBO9200160.1"/>
    </source>
</evidence>
<dbReference type="InterPro" id="IPR002201">
    <property type="entry name" value="Glyco_trans_9"/>
</dbReference>
<evidence type="ECO:0000313" key="4">
    <source>
        <dbReference type="Proteomes" id="UP000677244"/>
    </source>
</evidence>
<evidence type="ECO:0000256" key="1">
    <source>
        <dbReference type="ARBA" id="ARBA00022676"/>
    </source>
</evidence>
<reference evidence="3 4" key="1">
    <citation type="submission" date="2021-03" db="EMBL/GenBank/DDBJ databases">
        <title>Assistant Professor.</title>
        <authorList>
            <person name="Huq M.A."/>
        </authorList>
    </citation>
    <scope>NUCLEOTIDE SEQUENCE [LARGE SCALE GENOMIC DNA]</scope>
    <source>
        <strain evidence="3 4">MAH-29</strain>
    </source>
</reference>
<keyword evidence="2" id="KW-0808">Transferase</keyword>
<dbReference type="Gene3D" id="3.40.50.2000">
    <property type="entry name" value="Glycogen Phosphorylase B"/>
    <property type="match status" value="2"/>
</dbReference>
<accession>A0ABS3YQJ9</accession>
<keyword evidence="4" id="KW-1185">Reference proteome</keyword>
<dbReference type="InterPro" id="IPR051199">
    <property type="entry name" value="LPS_LOS_Heptosyltrfase"/>
</dbReference>
<proteinExistence type="predicted"/>
<dbReference type="CDD" id="cd03789">
    <property type="entry name" value="GT9_LPS_heptosyltransferase"/>
    <property type="match status" value="1"/>
</dbReference>